<dbReference type="Proteomes" id="UP000297549">
    <property type="component" value="Unassembled WGS sequence"/>
</dbReference>
<dbReference type="OrthoDB" id="7172369at2"/>
<dbReference type="Pfam" id="PF20033">
    <property type="entry name" value="DUF6438"/>
    <property type="match status" value="1"/>
</dbReference>
<feature type="domain" description="DUF6438" evidence="2">
    <location>
        <begin position="63"/>
        <end position="171"/>
    </location>
</feature>
<dbReference type="AlphaFoldDB" id="A0A4Z0PYL0"/>
<organism evidence="3 4">
    <name type="scientific">Hymenobacter aquaticus</name>
    <dbReference type="NCBI Taxonomy" id="1867101"/>
    <lineage>
        <taxon>Bacteria</taxon>
        <taxon>Pseudomonadati</taxon>
        <taxon>Bacteroidota</taxon>
        <taxon>Cytophagia</taxon>
        <taxon>Cytophagales</taxon>
        <taxon>Hymenobacteraceae</taxon>
        <taxon>Hymenobacter</taxon>
    </lineage>
</organism>
<gene>
    <name evidence="3" type="ORF">E5K00_19380</name>
</gene>
<evidence type="ECO:0000313" key="3">
    <source>
        <dbReference type="EMBL" id="TGE22404.1"/>
    </source>
</evidence>
<name>A0A4Z0PYL0_9BACT</name>
<evidence type="ECO:0000256" key="1">
    <source>
        <dbReference type="SAM" id="SignalP"/>
    </source>
</evidence>
<dbReference type="RefSeq" id="WP_135464919.1">
    <property type="nucleotide sequence ID" value="NZ_SRLC01000002.1"/>
</dbReference>
<keyword evidence="4" id="KW-1185">Reference proteome</keyword>
<reference evidence="3 4" key="1">
    <citation type="submission" date="2019-04" db="EMBL/GenBank/DDBJ databases">
        <authorList>
            <person name="Feng G."/>
            <person name="Zhang J."/>
            <person name="Zhu H."/>
        </authorList>
    </citation>
    <scope>NUCLEOTIDE SEQUENCE [LARGE SCALE GENOMIC DNA]</scope>
    <source>
        <strain evidence="3 4">JCM 31653</strain>
    </source>
</reference>
<protein>
    <recommendedName>
        <fullName evidence="2">DUF6438 domain-containing protein</fullName>
    </recommendedName>
</protein>
<evidence type="ECO:0000259" key="2">
    <source>
        <dbReference type="Pfam" id="PF20033"/>
    </source>
</evidence>
<evidence type="ECO:0000313" key="4">
    <source>
        <dbReference type="Proteomes" id="UP000297549"/>
    </source>
</evidence>
<keyword evidence="1" id="KW-0732">Signal</keyword>
<feature type="chain" id="PRO_5021224458" description="DUF6438 domain-containing protein" evidence="1">
    <location>
        <begin position="21"/>
        <end position="187"/>
    </location>
</feature>
<proteinExistence type="predicted"/>
<accession>A0A4Z0PYL0</accession>
<dbReference type="InterPro" id="IPR045497">
    <property type="entry name" value="DUF6438"/>
</dbReference>
<dbReference type="EMBL" id="SRLC01000002">
    <property type="protein sequence ID" value="TGE22404.1"/>
    <property type="molecule type" value="Genomic_DNA"/>
</dbReference>
<comment type="caution">
    <text evidence="3">The sequence shown here is derived from an EMBL/GenBank/DDBJ whole genome shotgun (WGS) entry which is preliminary data.</text>
</comment>
<feature type="signal peptide" evidence="1">
    <location>
        <begin position="1"/>
        <end position="20"/>
    </location>
</feature>
<sequence>MRPSAFLLVAGLLWAGSLSAQNLLSDRTKTKIVSREPTKIKLVTKKPAASAVAAKKVDSAPVFVFKRTPCFGTCPHYEATVYADGRVSYTGYGYVKRTGTHEFRLPQNVVNTVLDDARRLNFSTYEERYSQGSTDLPATVLSIRQPNGQLKTVQAEEGTPPELDSLLKYISTEIEKVSGGVTTPAKQ</sequence>